<gene>
    <name evidence="12" type="ORF">TCIL3000_0_34500</name>
</gene>
<evidence type="ECO:0000256" key="7">
    <source>
        <dbReference type="ARBA" id="ARBA00023180"/>
    </source>
</evidence>
<organism evidence="12 13">
    <name type="scientific">Trypanosoma congolense (strain IL3000)</name>
    <dbReference type="NCBI Taxonomy" id="1068625"/>
    <lineage>
        <taxon>Eukaryota</taxon>
        <taxon>Discoba</taxon>
        <taxon>Euglenozoa</taxon>
        <taxon>Kinetoplastea</taxon>
        <taxon>Metakinetoplastina</taxon>
        <taxon>Trypanosomatida</taxon>
        <taxon>Trypanosomatidae</taxon>
        <taxon>Trypanosoma</taxon>
        <taxon>Nannomonas</taxon>
    </lineage>
</organism>
<evidence type="ECO:0000256" key="6">
    <source>
        <dbReference type="ARBA" id="ARBA00023136"/>
    </source>
</evidence>
<evidence type="ECO:0000256" key="8">
    <source>
        <dbReference type="ARBA" id="ARBA00023288"/>
    </source>
</evidence>
<keyword evidence="5 10" id="KW-0732">Signal</keyword>
<feature type="chain" id="PRO_5003389913" evidence="10">
    <location>
        <begin position="23"/>
        <end position="399"/>
    </location>
</feature>
<evidence type="ECO:0000256" key="9">
    <source>
        <dbReference type="SAM" id="MobiDB-lite"/>
    </source>
</evidence>
<evidence type="ECO:0000256" key="4">
    <source>
        <dbReference type="ARBA" id="ARBA00022622"/>
    </source>
</evidence>
<comment type="subcellular location">
    <subcellularLocation>
        <location evidence="2">Cell membrane</location>
        <topology evidence="2">Lipid-anchor</topology>
        <topology evidence="2">GPI-anchor</topology>
    </subcellularLocation>
</comment>
<dbReference type="AlphaFoldDB" id="F9W5Y1"/>
<evidence type="ECO:0000313" key="13">
    <source>
        <dbReference type="Proteomes" id="UP000000702"/>
    </source>
</evidence>
<dbReference type="VEuPathDB" id="TriTrypDB:TcIL3000_0_34500"/>
<dbReference type="GO" id="GO:0005886">
    <property type="term" value="C:plasma membrane"/>
    <property type="evidence" value="ECO:0007669"/>
    <property type="project" value="UniProtKB-SubCell"/>
</dbReference>
<comment type="function">
    <text evidence="1">VSG forms a coat on the surface of the parasite. The trypanosome evades the immune response of the host by expressing a series of antigenically distinct VSGs from an estimated 1000 VSG genes.</text>
</comment>
<evidence type="ECO:0000259" key="11">
    <source>
        <dbReference type="Pfam" id="PF13206"/>
    </source>
</evidence>
<name>F9W5Y1_TRYCI</name>
<evidence type="ECO:0000256" key="10">
    <source>
        <dbReference type="SAM" id="SignalP"/>
    </source>
</evidence>
<keyword evidence="4" id="KW-0336">GPI-anchor</keyword>
<reference evidence="13" key="1">
    <citation type="submission" date="2011-07" db="EMBL/GenBank/DDBJ databases">
        <title>Divergent evolution of antigenic variation in African trypanosomes.</title>
        <authorList>
            <person name="Jackson A.P."/>
            <person name="Berry A."/>
            <person name="Allison H.C."/>
            <person name="Burton P."/>
            <person name="Anderson J."/>
            <person name="Aslett M."/>
            <person name="Brown R."/>
            <person name="Corton N."/>
            <person name="Harris D."/>
            <person name="Hauser H."/>
            <person name="Gamble J."/>
            <person name="Gilderthorp R."/>
            <person name="McQuillan J."/>
            <person name="Quail M.A."/>
            <person name="Sanders M."/>
            <person name="Van Tonder A."/>
            <person name="Ginger M.L."/>
            <person name="Donelson J.E."/>
            <person name="Field M.C."/>
            <person name="Barry J.D."/>
            <person name="Berriman M."/>
            <person name="Hertz-Fowler C."/>
        </authorList>
    </citation>
    <scope>NUCLEOTIDE SEQUENCE [LARGE SCALE GENOMIC DNA]</scope>
    <source>
        <strain evidence="13">IL3000</strain>
    </source>
</reference>
<protein>
    <submittedName>
        <fullName evidence="12">Variant surface glycoprotein</fullName>
    </submittedName>
</protein>
<evidence type="ECO:0000256" key="2">
    <source>
        <dbReference type="ARBA" id="ARBA00004609"/>
    </source>
</evidence>
<feature type="compositionally biased region" description="Polar residues" evidence="9">
    <location>
        <begin position="343"/>
        <end position="364"/>
    </location>
</feature>
<accession>F9W5Y1</accession>
<comment type="caution">
    <text evidence="12">The sequence shown here is derived from an EMBL/GenBank/DDBJ whole genome shotgun (WGS) entry which is preliminary data.</text>
</comment>
<keyword evidence="6" id="KW-0472">Membrane</keyword>
<reference evidence="12 13" key="2">
    <citation type="journal article" date="2012" name="Proc. Natl. Acad. Sci. U.S.A.">
        <title>Antigenic diversity is generated by distinct evolutionary mechanisms in African trypanosome species.</title>
        <authorList>
            <person name="Jackson A.P."/>
            <person name="Berry A."/>
            <person name="Aslett M."/>
            <person name="Allison H.C."/>
            <person name="Burton P."/>
            <person name="Vavrova-Anderson J."/>
            <person name="Brown R."/>
            <person name="Browne H."/>
            <person name="Corton N."/>
            <person name="Hauser H."/>
            <person name="Gamble J."/>
            <person name="Gilderthorp R."/>
            <person name="Marcello L."/>
            <person name="McQuillan J."/>
            <person name="Otto T.D."/>
            <person name="Quail M.A."/>
            <person name="Sanders M.J."/>
            <person name="van Tonder A."/>
            <person name="Ginger M.L."/>
            <person name="Field M.C."/>
            <person name="Barry J.D."/>
            <person name="Hertz-Fowler C."/>
            <person name="Berriman M."/>
        </authorList>
    </citation>
    <scope>NUCLEOTIDE SEQUENCE [LARGE SCALE GENOMIC DNA]</scope>
    <source>
        <strain evidence="12 13">IL3000</strain>
    </source>
</reference>
<evidence type="ECO:0000313" key="12">
    <source>
        <dbReference type="EMBL" id="CCD12584.1"/>
    </source>
</evidence>
<feature type="region of interest" description="Disordered" evidence="9">
    <location>
        <begin position="293"/>
        <end position="368"/>
    </location>
</feature>
<feature type="signal peptide" evidence="10">
    <location>
        <begin position="1"/>
        <end position="22"/>
    </location>
</feature>
<keyword evidence="13" id="KW-1185">Reference proteome</keyword>
<dbReference type="InterPro" id="IPR025932">
    <property type="entry name" value="Trypano_VSG_B_N_dom"/>
</dbReference>
<feature type="domain" description="Trypanosome variant surface glycoprotein B-type N-terminal" evidence="11">
    <location>
        <begin position="59"/>
        <end position="136"/>
    </location>
</feature>
<evidence type="ECO:0000256" key="3">
    <source>
        <dbReference type="ARBA" id="ARBA00022475"/>
    </source>
</evidence>
<dbReference type="Proteomes" id="UP000000702">
    <property type="component" value="Unassembled WGS sequence"/>
</dbReference>
<keyword evidence="7" id="KW-0325">Glycoprotein</keyword>
<evidence type="ECO:0000256" key="5">
    <source>
        <dbReference type="ARBA" id="ARBA00022729"/>
    </source>
</evidence>
<dbReference type="Pfam" id="PF13206">
    <property type="entry name" value="VSG_B"/>
    <property type="match status" value="1"/>
</dbReference>
<evidence type="ECO:0000256" key="1">
    <source>
        <dbReference type="ARBA" id="ARBA00002523"/>
    </source>
</evidence>
<keyword evidence="3" id="KW-1003">Cell membrane</keyword>
<dbReference type="GO" id="GO:0098552">
    <property type="term" value="C:side of membrane"/>
    <property type="evidence" value="ECO:0007669"/>
    <property type="project" value="UniProtKB-KW"/>
</dbReference>
<sequence length="399" mass="45577">MMIMKIQLWMIVCFMVMGVVRAMVSRGPRGRPYRDGSDFNGFHYDYLCDVFQATAELWEASMKSQKVPNDELQGALDKALFGNYGKRDIQEITETLPDDYKQLRNRKEWCGSCKNSERYYPGRSITHDLMCLCAPGYYGEPFYIYYWSFGWYYEETGYKLCHKGRTEMVNNQYEGWYAYKGYGQNKGLEKSWKTVVWGCLNNRKDKGVLGGQNIEEKLKKLNTTIWNFTGILRHANGRHKLGGYDDHYTASDGSDEKRIHVHYDTCDQLKKPWWKKLKEALEGKTETQLLVDNSTVKKTQEPLAPPPEEKGETMLTAGDDVPIIPPDNEVPTGDPTTPEEEGNGTQVMTPSDGLSNTSTNSTGPTIRAMEGNHSAHFQYLRSSTTITRPLCLLSTSFLI</sequence>
<dbReference type="EMBL" id="CAEQ01000796">
    <property type="protein sequence ID" value="CCD12584.1"/>
    <property type="molecule type" value="Genomic_DNA"/>
</dbReference>
<keyword evidence="8" id="KW-0449">Lipoprotein</keyword>
<proteinExistence type="predicted"/>